<dbReference type="AlphaFoldDB" id="A0A497EPF7"/>
<gene>
    <name evidence="1" type="ORF">DRJ31_05560</name>
</gene>
<evidence type="ECO:0000313" key="1">
    <source>
        <dbReference type="EMBL" id="RLE49274.1"/>
    </source>
</evidence>
<reference evidence="1 2" key="1">
    <citation type="submission" date="2018-06" db="EMBL/GenBank/DDBJ databases">
        <title>Extensive metabolic versatility and redundancy in microbially diverse, dynamic hydrothermal sediments.</title>
        <authorList>
            <person name="Dombrowski N."/>
            <person name="Teske A."/>
            <person name="Baker B.J."/>
        </authorList>
    </citation>
    <scope>NUCLEOTIDE SEQUENCE [LARGE SCALE GENOMIC DNA]</scope>
    <source>
        <strain evidence="1">B66_G16</strain>
    </source>
</reference>
<dbReference type="Proteomes" id="UP000278475">
    <property type="component" value="Unassembled WGS sequence"/>
</dbReference>
<accession>A0A497EPF7</accession>
<dbReference type="InterPro" id="IPR036390">
    <property type="entry name" value="WH_DNA-bd_sf"/>
</dbReference>
<sequence length="265" mass="30215">MLKRFKKKPDLNEALAETIRRLNAQSTRLLFLHKRLNDREEALFRTVVAALERGERERAHICANEITEIRKVRNSVWRCYLMVEQAIIRLETMKSLGYVVSELKPALDLVKQLGVRLANVMPDVSSELGNVSNVLDEVLQNTSLPKSDVKIVSSKEGEEVLNEVSSTIKSRIEVKLPSPPPEGQYDVDINKLLEENKKPIKVVLYNIPKEAEDKVLRYIIEHGGEINFRQCAEDLGLTLEELQYILDGLVKKGKIVLERRGAMMT</sequence>
<comment type="caution">
    <text evidence="1">The sequence shown here is derived from an EMBL/GenBank/DDBJ whole genome shotgun (WGS) entry which is preliminary data.</text>
</comment>
<organism evidence="1 2">
    <name type="scientific">Thermoproteota archaeon</name>
    <dbReference type="NCBI Taxonomy" id="2056631"/>
    <lineage>
        <taxon>Archaea</taxon>
        <taxon>Thermoproteota</taxon>
    </lineage>
</organism>
<name>A0A497EPF7_9CREN</name>
<dbReference type="InterPro" id="IPR036388">
    <property type="entry name" value="WH-like_DNA-bd_sf"/>
</dbReference>
<proteinExistence type="predicted"/>
<dbReference type="SUPFAM" id="SSF46785">
    <property type="entry name" value="Winged helix' DNA-binding domain"/>
    <property type="match status" value="1"/>
</dbReference>
<dbReference type="Gene3D" id="1.10.10.10">
    <property type="entry name" value="Winged helix-like DNA-binding domain superfamily/Winged helix DNA-binding domain"/>
    <property type="match status" value="1"/>
</dbReference>
<protein>
    <submittedName>
        <fullName evidence="1">Uncharacterized protein</fullName>
    </submittedName>
</protein>
<evidence type="ECO:0000313" key="2">
    <source>
        <dbReference type="Proteomes" id="UP000278475"/>
    </source>
</evidence>
<dbReference type="EMBL" id="QMQV01000043">
    <property type="protein sequence ID" value="RLE49274.1"/>
    <property type="molecule type" value="Genomic_DNA"/>
</dbReference>
<dbReference type="Gene3D" id="6.10.140.1230">
    <property type="match status" value="1"/>
</dbReference>